<dbReference type="AlphaFoldDB" id="A0A1Y2LGY7"/>
<organism evidence="1 2">
    <name type="scientific">Thalassospira alkalitolerans</name>
    <dbReference type="NCBI Taxonomy" id="1293890"/>
    <lineage>
        <taxon>Bacteria</taxon>
        <taxon>Pseudomonadati</taxon>
        <taxon>Pseudomonadota</taxon>
        <taxon>Alphaproteobacteria</taxon>
        <taxon>Rhodospirillales</taxon>
        <taxon>Thalassospiraceae</taxon>
        <taxon>Thalassospira</taxon>
    </lineage>
</organism>
<gene>
    <name evidence="1" type="ORF">TALK_04490</name>
</gene>
<sequence length="94" mass="10293">MIRADHFSMIIVLLFAVTLSWLQVSSGDFTNKTVLVPVPDDKSEIEMYVIRHDVPSSVPCGNVCNTVVVKNALGLGSRFSSGFVQASIAGHWER</sequence>
<keyword evidence="2" id="KW-1185">Reference proteome</keyword>
<dbReference type="Proteomes" id="UP000193396">
    <property type="component" value="Unassembled WGS sequence"/>
</dbReference>
<accession>A0A1Y2LGY7</accession>
<dbReference type="EMBL" id="JFKB01000002">
    <property type="protein sequence ID" value="OSQ49592.1"/>
    <property type="molecule type" value="Genomic_DNA"/>
</dbReference>
<evidence type="ECO:0000313" key="2">
    <source>
        <dbReference type="Proteomes" id="UP000193396"/>
    </source>
</evidence>
<proteinExistence type="predicted"/>
<dbReference type="RefSeq" id="WP_085616269.1">
    <property type="nucleotide sequence ID" value="NZ_JBLXAE010000004.1"/>
</dbReference>
<reference evidence="1 2" key="1">
    <citation type="submission" date="2014-03" db="EMBL/GenBank/DDBJ databases">
        <title>The draft genome sequence of Thalassospira alkalitolerans JCM 18968.</title>
        <authorList>
            <person name="Lai Q."/>
            <person name="Shao Z."/>
        </authorList>
    </citation>
    <scope>NUCLEOTIDE SEQUENCE [LARGE SCALE GENOMIC DNA]</scope>
    <source>
        <strain evidence="1 2">JCM 18968</strain>
    </source>
</reference>
<name>A0A1Y2LGY7_9PROT</name>
<evidence type="ECO:0000313" key="1">
    <source>
        <dbReference type="EMBL" id="OSQ49592.1"/>
    </source>
</evidence>
<comment type="caution">
    <text evidence="1">The sequence shown here is derived from an EMBL/GenBank/DDBJ whole genome shotgun (WGS) entry which is preliminary data.</text>
</comment>
<protein>
    <submittedName>
        <fullName evidence="1">Uncharacterized protein</fullName>
    </submittedName>
</protein>
<dbReference type="STRING" id="1293890.TALK_04490"/>
<dbReference type="OrthoDB" id="9930497at2"/>